<accession>A0A0F8YFM9</accession>
<dbReference type="AlphaFoldDB" id="A0A0F8YFM9"/>
<dbReference type="SUPFAM" id="SSF56300">
    <property type="entry name" value="Metallo-dependent phosphatases"/>
    <property type="match status" value="1"/>
</dbReference>
<organism evidence="1">
    <name type="scientific">marine sediment metagenome</name>
    <dbReference type="NCBI Taxonomy" id="412755"/>
    <lineage>
        <taxon>unclassified sequences</taxon>
        <taxon>metagenomes</taxon>
        <taxon>ecological metagenomes</taxon>
    </lineage>
</organism>
<feature type="non-terminal residue" evidence="1">
    <location>
        <position position="296"/>
    </location>
</feature>
<proteinExistence type="predicted"/>
<dbReference type="EMBL" id="LAZR01053687">
    <property type="protein sequence ID" value="KKK80212.1"/>
    <property type="molecule type" value="Genomic_DNA"/>
</dbReference>
<comment type="caution">
    <text evidence="1">The sequence shown here is derived from an EMBL/GenBank/DDBJ whole genome shotgun (WGS) entry which is preliminary data.</text>
</comment>
<reference evidence="1" key="1">
    <citation type="journal article" date="2015" name="Nature">
        <title>Complex archaea that bridge the gap between prokaryotes and eukaryotes.</title>
        <authorList>
            <person name="Spang A."/>
            <person name="Saw J.H."/>
            <person name="Jorgensen S.L."/>
            <person name="Zaremba-Niedzwiedzka K."/>
            <person name="Martijn J."/>
            <person name="Lind A.E."/>
            <person name="van Eijk R."/>
            <person name="Schleper C."/>
            <person name="Guy L."/>
            <person name="Ettema T.J."/>
        </authorList>
    </citation>
    <scope>NUCLEOTIDE SEQUENCE</scope>
</reference>
<evidence type="ECO:0008006" key="2">
    <source>
        <dbReference type="Google" id="ProtNLM"/>
    </source>
</evidence>
<evidence type="ECO:0000313" key="1">
    <source>
        <dbReference type="EMBL" id="KKK80212.1"/>
    </source>
</evidence>
<name>A0A0F8YFM9_9ZZZZ</name>
<dbReference type="InterPro" id="IPR029052">
    <property type="entry name" value="Metallo-depent_PP-like"/>
</dbReference>
<sequence>MGYAKRWCDYDQCCEFEPRSWNQIYCYDVEKCGGCGRKAENERRRVNEVALFEIPREYKTLKIPKAKDGYKVIIVNDTQIPFQDDKTLRAVEGFWNDFQPDLELYNGDILDFYSISDFSKNPTRRFKVQDELDATHKWLFSRANANPSARRILIDGNHEDRLRRWLWKYGADIASLRDMTLDKLLDLEDLGVENIPYNSVVDFLGYRVEHGYKSSASKAYPVAVARWMAIATGSSGLCGHTHHFGTYSWTDASGTHSYIENGCLCRLDLEYAPFPNWQQAFTYGVVKNNKVHLVPV</sequence>
<protein>
    <recommendedName>
        <fullName evidence="2">Calcineurin-like phosphoesterase domain-containing protein</fullName>
    </recommendedName>
</protein>
<gene>
    <name evidence="1" type="ORF">LCGC14_2825760</name>
</gene>